<dbReference type="Pfam" id="PF00787">
    <property type="entry name" value="PX"/>
    <property type="match status" value="1"/>
</dbReference>
<name>Q23CV3_TETTS</name>
<keyword evidence="4" id="KW-1185">Reference proteome</keyword>
<dbReference type="InParanoid" id="Q23CV3"/>
<accession>Q23CV3</accession>
<dbReference type="InterPro" id="IPR001683">
    <property type="entry name" value="PX_dom"/>
</dbReference>
<dbReference type="GO" id="GO:0006886">
    <property type="term" value="P:intracellular protein transport"/>
    <property type="evidence" value="ECO:0007669"/>
    <property type="project" value="TreeGrafter"/>
</dbReference>
<dbReference type="CDD" id="cd06093">
    <property type="entry name" value="PX_domain"/>
    <property type="match status" value="1"/>
</dbReference>
<dbReference type="EMBL" id="GG662712">
    <property type="protein sequence ID" value="EAR94435.2"/>
    <property type="molecule type" value="Genomic_DNA"/>
</dbReference>
<evidence type="ECO:0000256" key="1">
    <source>
        <dbReference type="SAM" id="MobiDB-lite"/>
    </source>
</evidence>
<gene>
    <name evidence="3" type="ORF">TTHERM_00052370</name>
</gene>
<dbReference type="GeneID" id="7843944"/>
<dbReference type="PANTHER" id="PTHR12431:SF14">
    <property type="entry name" value="LD15323P"/>
    <property type="match status" value="1"/>
</dbReference>
<dbReference type="SUPFAM" id="SSF64268">
    <property type="entry name" value="PX domain"/>
    <property type="match status" value="1"/>
</dbReference>
<organism evidence="3 4">
    <name type="scientific">Tetrahymena thermophila (strain SB210)</name>
    <dbReference type="NCBI Taxonomy" id="312017"/>
    <lineage>
        <taxon>Eukaryota</taxon>
        <taxon>Sar</taxon>
        <taxon>Alveolata</taxon>
        <taxon>Ciliophora</taxon>
        <taxon>Intramacronucleata</taxon>
        <taxon>Oligohymenophorea</taxon>
        <taxon>Hymenostomatida</taxon>
        <taxon>Tetrahymenina</taxon>
        <taxon>Tetrahymenidae</taxon>
        <taxon>Tetrahymena</taxon>
    </lineage>
</organism>
<dbReference type="GO" id="GO:0005769">
    <property type="term" value="C:early endosome"/>
    <property type="evidence" value="ECO:0007669"/>
    <property type="project" value="TreeGrafter"/>
</dbReference>
<evidence type="ECO:0000313" key="4">
    <source>
        <dbReference type="Proteomes" id="UP000009168"/>
    </source>
</evidence>
<evidence type="ECO:0000259" key="2">
    <source>
        <dbReference type="PROSITE" id="PS50195"/>
    </source>
</evidence>
<dbReference type="SMART" id="SM00312">
    <property type="entry name" value="PX"/>
    <property type="match status" value="1"/>
</dbReference>
<feature type="region of interest" description="Disordered" evidence="1">
    <location>
        <begin position="1"/>
        <end position="20"/>
    </location>
</feature>
<dbReference type="InterPro" id="IPR036871">
    <property type="entry name" value="PX_dom_sf"/>
</dbReference>
<feature type="domain" description="PX" evidence="2">
    <location>
        <begin position="164"/>
        <end position="288"/>
    </location>
</feature>
<dbReference type="AlphaFoldDB" id="Q23CV3"/>
<evidence type="ECO:0000313" key="3">
    <source>
        <dbReference type="EMBL" id="EAR94435.2"/>
    </source>
</evidence>
<feature type="compositionally biased region" description="Low complexity" evidence="1">
    <location>
        <begin position="1"/>
        <end position="15"/>
    </location>
</feature>
<dbReference type="GO" id="GO:0032456">
    <property type="term" value="P:endocytic recycling"/>
    <property type="evidence" value="ECO:0007669"/>
    <property type="project" value="TreeGrafter"/>
</dbReference>
<dbReference type="HOGENOM" id="CLU_958074_0_0_1"/>
<dbReference type="PANTHER" id="PTHR12431">
    <property type="entry name" value="SORTING NEXIN 17 AND 27"/>
    <property type="match status" value="1"/>
</dbReference>
<dbReference type="Gene3D" id="3.30.1520.10">
    <property type="entry name" value="Phox-like domain"/>
    <property type="match status" value="1"/>
</dbReference>
<reference evidence="4" key="1">
    <citation type="journal article" date="2006" name="PLoS Biol.">
        <title>Macronuclear genome sequence of the ciliate Tetrahymena thermophila, a model eukaryote.</title>
        <authorList>
            <person name="Eisen J.A."/>
            <person name="Coyne R.S."/>
            <person name="Wu M."/>
            <person name="Wu D."/>
            <person name="Thiagarajan M."/>
            <person name="Wortman J.R."/>
            <person name="Badger J.H."/>
            <person name="Ren Q."/>
            <person name="Amedeo P."/>
            <person name="Jones K.M."/>
            <person name="Tallon L.J."/>
            <person name="Delcher A.L."/>
            <person name="Salzberg S.L."/>
            <person name="Silva J.C."/>
            <person name="Haas B.J."/>
            <person name="Majoros W.H."/>
            <person name="Farzad M."/>
            <person name="Carlton J.M."/>
            <person name="Smith R.K. Jr."/>
            <person name="Garg J."/>
            <person name="Pearlman R.E."/>
            <person name="Karrer K.M."/>
            <person name="Sun L."/>
            <person name="Manning G."/>
            <person name="Elde N.C."/>
            <person name="Turkewitz A.P."/>
            <person name="Asai D.J."/>
            <person name="Wilkes D.E."/>
            <person name="Wang Y."/>
            <person name="Cai H."/>
            <person name="Collins K."/>
            <person name="Stewart B.A."/>
            <person name="Lee S.R."/>
            <person name="Wilamowska K."/>
            <person name="Weinberg Z."/>
            <person name="Ruzzo W.L."/>
            <person name="Wloga D."/>
            <person name="Gaertig J."/>
            <person name="Frankel J."/>
            <person name="Tsao C.-C."/>
            <person name="Gorovsky M.A."/>
            <person name="Keeling P.J."/>
            <person name="Waller R.F."/>
            <person name="Patron N.J."/>
            <person name="Cherry J.M."/>
            <person name="Stover N.A."/>
            <person name="Krieger C.J."/>
            <person name="del Toro C."/>
            <person name="Ryder H.F."/>
            <person name="Williamson S.C."/>
            <person name="Barbeau R.A."/>
            <person name="Hamilton E.P."/>
            <person name="Orias E."/>
        </authorList>
    </citation>
    <scope>NUCLEOTIDE SEQUENCE [LARGE SCALE GENOMIC DNA]</scope>
    <source>
        <strain evidence="4">SB210</strain>
    </source>
</reference>
<dbReference type="Proteomes" id="UP000009168">
    <property type="component" value="Unassembled WGS sequence"/>
</dbReference>
<protein>
    <submittedName>
        <fullName evidence="3">PX-SNX-like domain protein</fullName>
    </submittedName>
</protein>
<dbReference type="RefSeq" id="XP_001014933.2">
    <property type="nucleotide sequence ID" value="XM_001014933.2"/>
</dbReference>
<dbReference type="PROSITE" id="PS50195">
    <property type="entry name" value="PX"/>
    <property type="match status" value="1"/>
</dbReference>
<sequence>MFIMDSLEISDSSSESQHELKKAEKIEYSSVCSTDDELNLHLSPQSDISLPRNINRPSVKKSSVVNQLEQEEVPPMPMPRTIFGFLERKIQLKNAMKVQENNNNNNTNNNNINIQSAVVPSKVSCVQCQQSQQIISSIHFNIKDHEFVSEEEGSEDECTASNENGGQENANQVYQQKSGQKKFVVYQIEAVETKRRGKKILSKESWNFTSRYSMLRELYHSLKKEISDFSSLNLPKFPGKKWFGNTDEKFLSERKRDLQIFFSALSKCKVAMQSKTVQELITESRELADEEFRL</sequence>
<proteinExistence type="predicted"/>
<dbReference type="OrthoDB" id="297891at2759"/>
<dbReference type="GO" id="GO:0035091">
    <property type="term" value="F:phosphatidylinositol binding"/>
    <property type="evidence" value="ECO:0007669"/>
    <property type="project" value="InterPro"/>
</dbReference>
<dbReference type="KEGG" id="tet:TTHERM_00052370"/>